<sequence>MPIFEYECKECLNRFEKLVRGQEKICCPQCNSYNLKKLISTCGRISDDTKYDWGNPSLPNKQEFQREKFNHRNLGKIKQIGGLPKSKRTK</sequence>
<dbReference type="Pfam" id="PF09723">
    <property type="entry name" value="Zn_ribbon_8"/>
    <property type="match status" value="1"/>
</dbReference>
<evidence type="ECO:0000259" key="1">
    <source>
        <dbReference type="SMART" id="SM00834"/>
    </source>
</evidence>
<feature type="domain" description="Putative regulatory protein FmdB zinc ribbon" evidence="1">
    <location>
        <begin position="1"/>
        <end position="40"/>
    </location>
</feature>
<accession>B0FB17</accession>
<name>B0FB17_9BACT</name>
<evidence type="ECO:0000313" key="2">
    <source>
        <dbReference type="EMBL" id="ABY56070.1"/>
    </source>
</evidence>
<protein>
    <recommendedName>
        <fullName evidence="1">Putative regulatory protein FmdB zinc ribbon domain-containing protein</fullName>
    </recommendedName>
</protein>
<proteinExistence type="predicted"/>
<organism evidence="2">
    <name type="scientific">uncultured bacterium pFosPlaG</name>
    <dbReference type="NCBI Taxonomy" id="491370"/>
    <lineage>
        <taxon>Bacteria</taxon>
        <taxon>environmental samples</taxon>
    </lineage>
</organism>
<dbReference type="AlphaFoldDB" id="B0FB17"/>
<dbReference type="SMART" id="SM00834">
    <property type="entry name" value="CxxC_CXXC_SSSS"/>
    <property type="match status" value="1"/>
</dbReference>
<dbReference type="NCBIfam" id="TIGR02605">
    <property type="entry name" value="CxxC_CxxC_SSSS"/>
    <property type="match status" value="1"/>
</dbReference>
<dbReference type="EMBL" id="EU285670">
    <property type="protein sequence ID" value="ABY56070.1"/>
    <property type="molecule type" value="Genomic_DNA"/>
</dbReference>
<reference evidence="2" key="1">
    <citation type="submission" date="2007-11" db="EMBL/GenBank/DDBJ databases">
        <title>Biochemical properites of a novel hydrolytic enzyme retrieved from a metagenomic library of tidal flat sediments.</title>
        <authorList>
            <person name="Lee M.-H."/>
            <person name="Song J.K."/>
            <person name="Yoon J.-H."/>
        </authorList>
    </citation>
    <scope>NUCLEOTIDE SEQUENCE</scope>
</reference>
<dbReference type="InterPro" id="IPR013429">
    <property type="entry name" value="Regulatory_FmdB_Zinc_ribbon"/>
</dbReference>